<organism evidence="2 3">
    <name type="scientific">Cylicocyclus nassatus</name>
    <name type="common">Nematode worm</name>
    <dbReference type="NCBI Taxonomy" id="53992"/>
    <lineage>
        <taxon>Eukaryota</taxon>
        <taxon>Metazoa</taxon>
        <taxon>Ecdysozoa</taxon>
        <taxon>Nematoda</taxon>
        <taxon>Chromadorea</taxon>
        <taxon>Rhabditida</taxon>
        <taxon>Rhabditina</taxon>
        <taxon>Rhabditomorpha</taxon>
        <taxon>Strongyloidea</taxon>
        <taxon>Strongylidae</taxon>
        <taxon>Cylicocyclus</taxon>
    </lineage>
</organism>
<gene>
    <name evidence="2" type="ORF">CYNAS_LOCUS18303</name>
</gene>
<evidence type="ECO:0000313" key="2">
    <source>
        <dbReference type="EMBL" id="CAJ0606320.1"/>
    </source>
</evidence>
<dbReference type="InterPro" id="IPR050879">
    <property type="entry name" value="Acyltransferase_3"/>
</dbReference>
<feature type="domain" description="SGNH" evidence="1">
    <location>
        <begin position="91"/>
        <end position="310"/>
    </location>
</feature>
<dbReference type="PANTHER" id="PTHR23028:SF53">
    <property type="entry name" value="ACYL_TRANSF_3 DOMAIN-CONTAINING PROTEIN"/>
    <property type="match status" value="1"/>
</dbReference>
<keyword evidence="3" id="KW-1185">Reference proteome</keyword>
<dbReference type="EMBL" id="CATQJL010000316">
    <property type="protein sequence ID" value="CAJ0606320.1"/>
    <property type="molecule type" value="Genomic_DNA"/>
</dbReference>
<protein>
    <recommendedName>
        <fullName evidence="1">SGNH domain-containing protein</fullName>
    </recommendedName>
</protein>
<dbReference type="Pfam" id="PF19040">
    <property type="entry name" value="SGNH"/>
    <property type="match status" value="1"/>
</dbReference>
<reference evidence="2" key="1">
    <citation type="submission" date="2023-07" db="EMBL/GenBank/DDBJ databases">
        <authorList>
            <consortium name="CYATHOMIX"/>
        </authorList>
    </citation>
    <scope>NUCLEOTIDE SEQUENCE</scope>
    <source>
        <strain evidence="2">N/A</strain>
    </source>
</reference>
<dbReference type="PANTHER" id="PTHR23028">
    <property type="entry name" value="ACETYLTRANSFERASE"/>
    <property type="match status" value="1"/>
</dbReference>
<comment type="caution">
    <text evidence="2">The sequence shown here is derived from an EMBL/GenBank/DDBJ whole genome shotgun (WGS) entry which is preliminary data.</text>
</comment>
<dbReference type="InterPro" id="IPR043968">
    <property type="entry name" value="SGNH"/>
</dbReference>
<accession>A0AA36MDC2</accession>
<dbReference type="GO" id="GO:0016020">
    <property type="term" value="C:membrane"/>
    <property type="evidence" value="ECO:0007669"/>
    <property type="project" value="TreeGrafter"/>
</dbReference>
<dbReference type="AlphaFoldDB" id="A0AA36MDC2"/>
<dbReference type="Proteomes" id="UP001176961">
    <property type="component" value="Unassembled WGS sequence"/>
</dbReference>
<dbReference type="GO" id="GO:0000271">
    <property type="term" value="P:polysaccharide biosynthetic process"/>
    <property type="evidence" value="ECO:0007669"/>
    <property type="project" value="TreeGrafter"/>
</dbReference>
<evidence type="ECO:0000259" key="1">
    <source>
        <dbReference type="Pfam" id="PF19040"/>
    </source>
</evidence>
<sequence>MCRKYTKPKEVKFQVFSSFFLSDSPYQQQHLIIRLNFKPFYLRAPPLESINRSTSKIEYAIEWNIRNARKGFDSPCKKDYTTAYAKFNAQLQWRCVAKGNGTANIMVIGNSVAQRAYLLIYEILKGRFNELRLFARNNCAALSNECPSFSEAMRKVVQHEKPDILFSMHITLAEPYVKPVEDLETDLIYNQFQSNVNFISNYTKYIVIDMPYYKYSNFNSGAVLARRLQRGLFLGDEFIITWQQYIDQAQHHRKRISSLVCNKCIINDVAEGLFQNGIFFAYDPRTYFARIGDGTHLTTVGIELLRPLYKRIIEKLLQELNEESLHQDKGKQ</sequence>
<evidence type="ECO:0000313" key="3">
    <source>
        <dbReference type="Proteomes" id="UP001176961"/>
    </source>
</evidence>
<name>A0AA36MDC2_CYLNA</name>
<proteinExistence type="predicted"/>